<organism evidence="2 3">
    <name type="scientific">Litoreibacter roseus</name>
    <dbReference type="NCBI Taxonomy" id="2601869"/>
    <lineage>
        <taxon>Bacteria</taxon>
        <taxon>Pseudomonadati</taxon>
        <taxon>Pseudomonadota</taxon>
        <taxon>Alphaproteobacteria</taxon>
        <taxon>Rhodobacterales</taxon>
        <taxon>Roseobacteraceae</taxon>
        <taxon>Litoreibacter</taxon>
    </lineage>
</organism>
<dbReference type="EMBL" id="BLJE01000001">
    <property type="protein sequence ID" value="GFE64289.1"/>
    <property type="molecule type" value="Genomic_DNA"/>
</dbReference>
<gene>
    <name evidence="2" type="ORF">KIN_13630</name>
</gene>
<feature type="transmembrane region" description="Helical" evidence="1">
    <location>
        <begin position="134"/>
        <end position="155"/>
    </location>
</feature>
<evidence type="ECO:0000256" key="1">
    <source>
        <dbReference type="SAM" id="Phobius"/>
    </source>
</evidence>
<feature type="transmembrane region" description="Helical" evidence="1">
    <location>
        <begin position="104"/>
        <end position="122"/>
    </location>
</feature>
<evidence type="ECO:0000313" key="2">
    <source>
        <dbReference type="EMBL" id="GFE64289.1"/>
    </source>
</evidence>
<evidence type="ECO:0008006" key="4">
    <source>
        <dbReference type="Google" id="ProtNLM"/>
    </source>
</evidence>
<dbReference type="AlphaFoldDB" id="A0A6N6JFY5"/>
<keyword evidence="1" id="KW-0472">Membrane</keyword>
<comment type="caution">
    <text evidence="2">The sequence shown here is derived from an EMBL/GenBank/DDBJ whole genome shotgun (WGS) entry which is preliminary data.</text>
</comment>
<reference evidence="2 3" key="1">
    <citation type="submission" date="2019-12" db="EMBL/GenBank/DDBJ databases">
        <title>Litoreibacter badius sp. nov., a novel bacteriochlorophyll a-containing bacterium in the genus Litoreibacter.</title>
        <authorList>
            <person name="Kanamuro M."/>
            <person name="Takabe Y."/>
            <person name="Mori K."/>
            <person name="Takaichi S."/>
            <person name="Hanada S."/>
        </authorList>
    </citation>
    <scope>NUCLEOTIDE SEQUENCE [LARGE SCALE GENOMIC DNA]</scope>
    <source>
        <strain evidence="2 3">K6</strain>
    </source>
</reference>
<dbReference type="OrthoDB" id="2955631at2"/>
<dbReference type="Pfam" id="PF10011">
    <property type="entry name" value="DUF2254"/>
    <property type="match status" value="1"/>
</dbReference>
<feature type="transmembrane region" description="Helical" evidence="1">
    <location>
        <begin position="16"/>
        <end position="37"/>
    </location>
</feature>
<keyword evidence="1" id="KW-1133">Transmembrane helix</keyword>
<proteinExistence type="predicted"/>
<dbReference type="Proteomes" id="UP000436822">
    <property type="component" value="Unassembled WGS sequence"/>
</dbReference>
<sequence length="419" mass="45986">MYDTLKRKLIHYLDKLWVRITLIAILSLVAIGVARLLDPLLPNGIQEVLGAGSVGRLLEIIANSMLAVTTFSLTVMVSVFRAASSQWTPRSHRLMLDDKTTQNTLATFIGAYIYALSSIILLETQLFGEDQVVVLFGFTILILILIILAIVRWILHLQNLGSLIETTRRIETEAERVFGVRMKRPCLGANPLKNLDDVPDDAVAVVAEDTGYIQHIYEGAISEKAEELDCDVYLTAPVGRFIHRGMTLAYVTGDADEMKDCVRLNTMIGDVRTFEQDPRFGLVVLGEIGSKALSPGINDPGTAIDVIGRMSRILESYSQEMEEGDSNIMHPRLWVPPLAAGDLIEDGFAPLARDGGKIVEVQLALQKALAALADHPDETLAKAAKEAAVLAFKRAKSQMIDENDIKRLSARTPAEVQAA</sequence>
<accession>A0A6N6JFY5</accession>
<dbReference type="RefSeq" id="WP_159805170.1">
    <property type="nucleotide sequence ID" value="NZ_BLJE01000001.1"/>
</dbReference>
<feature type="transmembrane region" description="Helical" evidence="1">
    <location>
        <begin position="57"/>
        <end position="83"/>
    </location>
</feature>
<name>A0A6N6JFY5_9RHOB</name>
<keyword evidence="1" id="KW-0812">Transmembrane</keyword>
<dbReference type="InterPro" id="IPR018723">
    <property type="entry name" value="DUF2254_membrane"/>
</dbReference>
<keyword evidence="3" id="KW-1185">Reference proteome</keyword>
<protein>
    <recommendedName>
        <fullName evidence="4">DUF2254 domain-containing protein</fullName>
    </recommendedName>
</protein>
<evidence type="ECO:0000313" key="3">
    <source>
        <dbReference type="Proteomes" id="UP000436822"/>
    </source>
</evidence>